<dbReference type="InterPro" id="IPR013783">
    <property type="entry name" value="Ig-like_fold"/>
</dbReference>
<feature type="domain" description="Ig-like" evidence="9">
    <location>
        <begin position="200"/>
        <end position="237"/>
    </location>
</feature>
<evidence type="ECO:0000256" key="7">
    <source>
        <dbReference type="ARBA" id="ARBA00023180"/>
    </source>
</evidence>
<keyword evidence="6" id="KW-1015">Disulfide bond</keyword>
<dbReference type="Gene3D" id="2.60.40.10">
    <property type="entry name" value="Immunoglobulins"/>
    <property type="match status" value="2"/>
</dbReference>
<evidence type="ECO:0000313" key="11">
    <source>
        <dbReference type="Proteomes" id="UP000694568"/>
    </source>
</evidence>
<evidence type="ECO:0000259" key="9">
    <source>
        <dbReference type="PROSITE" id="PS50835"/>
    </source>
</evidence>
<evidence type="ECO:0000256" key="3">
    <source>
        <dbReference type="ARBA" id="ARBA00022729"/>
    </source>
</evidence>
<evidence type="ECO:0000256" key="1">
    <source>
        <dbReference type="ARBA" id="ARBA00004167"/>
    </source>
</evidence>
<dbReference type="InterPro" id="IPR003599">
    <property type="entry name" value="Ig_sub"/>
</dbReference>
<dbReference type="InterPro" id="IPR009138">
    <property type="entry name" value="Neural_cell_adh"/>
</dbReference>
<reference evidence="10" key="2">
    <citation type="submission" date="2025-09" db="UniProtKB">
        <authorList>
            <consortium name="Ensembl"/>
        </authorList>
    </citation>
    <scope>IDENTIFICATION</scope>
</reference>
<name>A0A8C9ZPZ7_SANLU</name>
<evidence type="ECO:0000256" key="4">
    <source>
        <dbReference type="ARBA" id="ARBA00022989"/>
    </source>
</evidence>
<dbReference type="Pfam" id="PF07679">
    <property type="entry name" value="I-set"/>
    <property type="match status" value="1"/>
</dbReference>
<dbReference type="InterPro" id="IPR013098">
    <property type="entry name" value="Ig_I-set"/>
</dbReference>
<dbReference type="PROSITE" id="PS50835">
    <property type="entry name" value="IG_LIKE"/>
    <property type="match status" value="3"/>
</dbReference>
<dbReference type="GeneTree" id="ENSGT00940000166537"/>
<dbReference type="InterPro" id="IPR050958">
    <property type="entry name" value="Cell_Adh-Cytoskel_Orgn"/>
</dbReference>
<keyword evidence="4" id="KW-1133">Transmembrane helix</keyword>
<feature type="domain" description="Ig-like" evidence="9">
    <location>
        <begin position="21"/>
        <end position="93"/>
    </location>
</feature>
<evidence type="ECO:0000256" key="2">
    <source>
        <dbReference type="ARBA" id="ARBA00022692"/>
    </source>
</evidence>
<dbReference type="SUPFAM" id="SSF48726">
    <property type="entry name" value="Immunoglobulin"/>
    <property type="match status" value="3"/>
</dbReference>
<dbReference type="PANTHER" id="PTHR45080">
    <property type="entry name" value="CONTACTIN 5"/>
    <property type="match status" value="1"/>
</dbReference>
<proteinExistence type="predicted"/>
<dbReference type="AlphaFoldDB" id="A0A8C9ZPZ7"/>
<dbReference type="GO" id="GO:0030424">
    <property type="term" value="C:axon"/>
    <property type="evidence" value="ECO:0007669"/>
    <property type="project" value="TreeGrafter"/>
</dbReference>
<dbReference type="PANTHER" id="PTHR45080:SF8">
    <property type="entry name" value="IG-LIKE DOMAIN-CONTAINING PROTEIN"/>
    <property type="match status" value="1"/>
</dbReference>
<dbReference type="InterPro" id="IPR007110">
    <property type="entry name" value="Ig-like_dom"/>
</dbReference>
<dbReference type="InterPro" id="IPR003598">
    <property type="entry name" value="Ig_sub2"/>
</dbReference>
<dbReference type="Proteomes" id="UP000694568">
    <property type="component" value="Unplaced"/>
</dbReference>
<keyword evidence="7" id="KW-0325">Glycoprotein</keyword>
<evidence type="ECO:0000256" key="6">
    <source>
        <dbReference type="ARBA" id="ARBA00023157"/>
    </source>
</evidence>
<keyword evidence="8" id="KW-0393">Immunoglobulin domain</keyword>
<evidence type="ECO:0000313" key="10">
    <source>
        <dbReference type="Ensembl" id="ENSSLUP00000043131.1"/>
    </source>
</evidence>
<dbReference type="GO" id="GO:0008046">
    <property type="term" value="F:axon guidance receptor activity"/>
    <property type="evidence" value="ECO:0007669"/>
    <property type="project" value="TreeGrafter"/>
</dbReference>
<dbReference type="Ensembl" id="ENSSLUT00000044501.1">
    <property type="protein sequence ID" value="ENSSLUP00000043131.1"/>
    <property type="gene ID" value="ENSSLUG00000019140.1"/>
</dbReference>
<dbReference type="GO" id="GO:0043025">
    <property type="term" value="C:neuronal cell body"/>
    <property type="evidence" value="ECO:0007669"/>
    <property type="project" value="TreeGrafter"/>
</dbReference>
<comment type="subcellular location">
    <subcellularLocation>
        <location evidence="1">Membrane</location>
        <topology evidence="1">Single-pass membrane protein</topology>
    </subcellularLocation>
</comment>
<keyword evidence="3" id="KW-0732">Signal</keyword>
<protein>
    <recommendedName>
        <fullName evidence="9">Ig-like domain-containing protein</fullName>
    </recommendedName>
</protein>
<dbReference type="InterPro" id="IPR036179">
    <property type="entry name" value="Ig-like_dom_sf"/>
</dbReference>
<reference evidence="10" key="1">
    <citation type="submission" date="2025-08" db="UniProtKB">
        <authorList>
            <consortium name="Ensembl"/>
        </authorList>
    </citation>
    <scope>IDENTIFICATION</scope>
</reference>
<dbReference type="GO" id="GO:0050808">
    <property type="term" value="P:synapse organization"/>
    <property type="evidence" value="ECO:0007669"/>
    <property type="project" value="TreeGrafter"/>
</dbReference>
<keyword evidence="11" id="KW-1185">Reference proteome</keyword>
<accession>A0A8C9ZPZ7</accession>
<dbReference type="SMART" id="SM00409">
    <property type="entry name" value="IG"/>
    <property type="match status" value="2"/>
</dbReference>
<keyword evidence="2" id="KW-0812">Transmembrane</keyword>
<dbReference type="PRINTS" id="PR01838">
    <property type="entry name" value="NCAMFAMILY"/>
</dbReference>
<evidence type="ECO:0000256" key="5">
    <source>
        <dbReference type="ARBA" id="ARBA00023136"/>
    </source>
</evidence>
<sequence length="237" mass="26445">MTNQSALILKMKSKTLLFSSPPLDAKMDIITSKQDVLVGEEILLLCKAGGEGDITWLKDGEEIDEDKVSKVDESSSKLDIKNTTMEDMGKYTCVCDFENGYKDEIATQLYVYEGPSFGSTTTYHEFLEGTDGVVPCLVTGQPVVDVHWLRDNRVRQLHDNTVFIEKVKREDAGTYLCQAQIRGRPIYKQLSISVVVNAPPSVHLREEVKKVMAGPETNVSLLCLVDGLPKPNINWTM</sequence>
<dbReference type="SMART" id="SM00408">
    <property type="entry name" value="IGc2"/>
    <property type="match status" value="2"/>
</dbReference>
<dbReference type="Pfam" id="PF13927">
    <property type="entry name" value="Ig_3"/>
    <property type="match status" value="1"/>
</dbReference>
<evidence type="ECO:0000256" key="8">
    <source>
        <dbReference type="ARBA" id="ARBA00023319"/>
    </source>
</evidence>
<organism evidence="10 11">
    <name type="scientific">Sander lucioperca</name>
    <name type="common">Pike-perch</name>
    <name type="synonym">Perca lucioperca</name>
    <dbReference type="NCBI Taxonomy" id="283035"/>
    <lineage>
        <taxon>Eukaryota</taxon>
        <taxon>Metazoa</taxon>
        <taxon>Chordata</taxon>
        <taxon>Craniata</taxon>
        <taxon>Vertebrata</taxon>
        <taxon>Euteleostomi</taxon>
        <taxon>Actinopterygii</taxon>
        <taxon>Neopterygii</taxon>
        <taxon>Teleostei</taxon>
        <taxon>Neoteleostei</taxon>
        <taxon>Acanthomorphata</taxon>
        <taxon>Eupercaria</taxon>
        <taxon>Perciformes</taxon>
        <taxon>Percoidei</taxon>
        <taxon>Percidae</taxon>
        <taxon>Luciopercinae</taxon>
        <taxon>Sander</taxon>
    </lineage>
</organism>
<keyword evidence="5" id="KW-0472">Membrane</keyword>
<feature type="domain" description="Ig-like" evidence="9">
    <location>
        <begin position="115"/>
        <end position="193"/>
    </location>
</feature>
<dbReference type="GO" id="GO:0007156">
    <property type="term" value="P:homophilic cell adhesion via plasma membrane adhesion molecules"/>
    <property type="evidence" value="ECO:0007669"/>
    <property type="project" value="TreeGrafter"/>
</dbReference>
<dbReference type="GO" id="GO:0005886">
    <property type="term" value="C:plasma membrane"/>
    <property type="evidence" value="ECO:0007669"/>
    <property type="project" value="TreeGrafter"/>
</dbReference>